<dbReference type="AlphaFoldDB" id="A0A8T8SLF0"/>
<evidence type="ECO:0000313" key="1">
    <source>
        <dbReference type="EMBL" id="KAE8243243.1"/>
    </source>
</evidence>
<evidence type="ECO:0000313" key="2">
    <source>
        <dbReference type="Proteomes" id="UP000077671"/>
    </source>
</evidence>
<protein>
    <submittedName>
        <fullName evidence="1">Uncharacterized protein</fullName>
    </submittedName>
</protein>
<organism evidence="1 2">
    <name type="scientific">Tilletia caries</name>
    <name type="common">wheat bunt fungus</name>
    <dbReference type="NCBI Taxonomy" id="13290"/>
    <lineage>
        <taxon>Eukaryota</taxon>
        <taxon>Fungi</taxon>
        <taxon>Dikarya</taxon>
        <taxon>Basidiomycota</taxon>
        <taxon>Ustilaginomycotina</taxon>
        <taxon>Exobasidiomycetes</taxon>
        <taxon>Tilletiales</taxon>
        <taxon>Tilletiaceae</taxon>
        <taxon>Tilletia</taxon>
    </lineage>
</organism>
<comment type="caution">
    <text evidence="1">The sequence shown here is derived from an EMBL/GenBank/DDBJ whole genome shotgun (WGS) entry which is preliminary data.</text>
</comment>
<reference evidence="1" key="1">
    <citation type="submission" date="2016-04" db="EMBL/GenBank/DDBJ databases">
        <authorList>
            <person name="Nguyen H.D."/>
            <person name="Kesanakurti P."/>
            <person name="Cullis J."/>
            <person name="Levesque C.A."/>
            <person name="Hambleton S."/>
        </authorList>
    </citation>
    <scope>NUCLEOTIDE SEQUENCE</scope>
    <source>
        <strain evidence="1">DAOMC 238032</strain>
    </source>
</reference>
<gene>
    <name evidence="1" type="ORF">A4X03_0g7825</name>
</gene>
<dbReference type="Proteomes" id="UP000077671">
    <property type="component" value="Unassembled WGS sequence"/>
</dbReference>
<accession>A0A8T8SLF0</accession>
<sequence>MDVAVLAGATVVEVVLHTHGAAVGDTDKSALGSLPLEVSFASVRGSGAGGEVVLKVLSRPSTDNASGPRVATSRRGALVASRRALRVAKLPSE</sequence>
<reference evidence="1" key="2">
    <citation type="journal article" date="2019" name="IMA Fungus">
        <title>Genome sequencing and comparison of five Tilletia species to identify candidate genes for the detection of regulated species infecting wheat.</title>
        <authorList>
            <person name="Nguyen H.D.T."/>
            <person name="Sultana T."/>
            <person name="Kesanakurti P."/>
            <person name="Hambleton S."/>
        </authorList>
    </citation>
    <scope>NUCLEOTIDE SEQUENCE</scope>
    <source>
        <strain evidence="1">DAOMC 238032</strain>
    </source>
</reference>
<proteinExistence type="predicted"/>
<name>A0A8T8SLF0_9BASI</name>
<dbReference type="EMBL" id="LWDD02002029">
    <property type="protein sequence ID" value="KAE8243243.1"/>
    <property type="molecule type" value="Genomic_DNA"/>
</dbReference>